<accession>A0A653LB26</accession>
<organism evidence="2 3">
    <name type="scientific">Aeromonas veronii</name>
    <dbReference type="NCBI Taxonomy" id="654"/>
    <lineage>
        <taxon>Bacteria</taxon>
        <taxon>Pseudomonadati</taxon>
        <taxon>Pseudomonadota</taxon>
        <taxon>Gammaproteobacteria</taxon>
        <taxon>Aeromonadales</taxon>
        <taxon>Aeromonadaceae</taxon>
        <taxon>Aeromonas</taxon>
    </lineage>
</organism>
<feature type="region of interest" description="Disordered" evidence="1">
    <location>
        <begin position="204"/>
        <end position="225"/>
    </location>
</feature>
<reference evidence="2 3" key="1">
    <citation type="submission" date="2019-10" db="EMBL/GenBank/DDBJ databases">
        <authorList>
            <person name="Karimi E."/>
        </authorList>
    </citation>
    <scope>NUCLEOTIDE SEQUENCE [LARGE SCALE GENOMIC DNA]</scope>
    <source>
        <strain evidence="2">Aeromonas sp. 8C</strain>
    </source>
</reference>
<feature type="compositionally biased region" description="Basic and acidic residues" evidence="1">
    <location>
        <begin position="323"/>
        <end position="337"/>
    </location>
</feature>
<dbReference type="Proteomes" id="UP000439123">
    <property type="component" value="Unassembled WGS sequence"/>
</dbReference>
<dbReference type="EMBL" id="CABWLC010000020">
    <property type="protein sequence ID" value="VXA88281.1"/>
    <property type="molecule type" value="Genomic_DNA"/>
</dbReference>
<protein>
    <submittedName>
        <fullName evidence="2">Uncharacterized protein</fullName>
    </submittedName>
</protein>
<gene>
    <name evidence="2" type="ORF">AERO8C_70012</name>
</gene>
<evidence type="ECO:0000256" key="1">
    <source>
        <dbReference type="SAM" id="MobiDB-lite"/>
    </source>
</evidence>
<dbReference type="AlphaFoldDB" id="A0A653LB26"/>
<proteinExistence type="predicted"/>
<feature type="region of interest" description="Disordered" evidence="1">
    <location>
        <begin position="164"/>
        <end position="183"/>
    </location>
</feature>
<name>A0A653LB26_AERVE</name>
<feature type="region of interest" description="Disordered" evidence="1">
    <location>
        <begin position="311"/>
        <end position="348"/>
    </location>
</feature>
<evidence type="ECO:0000313" key="3">
    <source>
        <dbReference type="Proteomes" id="UP000439123"/>
    </source>
</evidence>
<sequence>MSEEAVDDHRHHAAGGADDGLHHSPGLQSLLLGQAEVAVGQPETGVVDVGEHDGTAADGDGDGRQLGTVQAEGFQHRQHQTTGGQHGDGGRTLNHPYRGGQNEGQCDDRQTGVGQHVAQRGAYAGINQHLLEHATGTGHQDDDTGRLDGAVADAHYLVTGHAAANTQQVEGGQTGDHDGGEGVADELQPVVQGGARLDKATDDGLEADQQQRQTDEAHGQPEGGQGFAVIVDAVLGIGRQRHIDDLADEVTEQRARQDQRRYGGDQAEQDHVAEVGTQLGSHQDRARRWNKEGLASGDTGQQGDTDLHNAAAATTDDGEGDADQQHHGHVKEERQGADKAGQGHGPVGALDAKLAEQSVSHPVEGTGHFHHLAEHGAQRHHYRDETEGATHPFLDGVGDIGRVHASSKTRHHGDQDQGYHGVEPGLHHQEEQQHNRAGGCHDQGEVRHCYAFLFPSSVVTPCRSVGKPYLYDLFRFMARAQHHMPR</sequence>
<feature type="region of interest" description="Disordered" evidence="1">
    <location>
        <begin position="1"/>
        <end position="26"/>
    </location>
</feature>
<feature type="region of interest" description="Disordered" evidence="1">
    <location>
        <begin position="246"/>
        <end position="270"/>
    </location>
</feature>
<feature type="region of interest" description="Disordered" evidence="1">
    <location>
        <begin position="46"/>
        <end position="115"/>
    </location>
</feature>
<evidence type="ECO:0000313" key="2">
    <source>
        <dbReference type="EMBL" id="VXA88281.1"/>
    </source>
</evidence>